<evidence type="ECO:0000313" key="2">
    <source>
        <dbReference type="Proteomes" id="UP000444721"/>
    </source>
</evidence>
<evidence type="ECO:0008006" key="3">
    <source>
        <dbReference type="Google" id="ProtNLM"/>
    </source>
</evidence>
<protein>
    <recommendedName>
        <fullName evidence="3">F-box domain-containing protein</fullName>
    </recommendedName>
</protein>
<comment type="caution">
    <text evidence="1">The sequence shown here is derived from an EMBL/GenBank/DDBJ whole genome shotgun (WGS) entry which is preliminary data.</text>
</comment>
<dbReference type="VEuPathDB" id="AmoebaDB:FDP41_011317"/>
<sequence>MSSHKSQQQQGLVDDDDEHYCHHYIFSQLPIELVLDHVCPFFSDNGLLLYFRSINKLFDQVITRLHVKTLMIRNHFPYLLIPPIESFFELIRKLEKLEYILTSSLQINYYQCPLKDYLEQICEMCPNLKKIEPALFHTYQLDMNVVNKYCKNYEEIDSKNTQSLQTMVDEHSNRFSIFNLHQCEKIDFIHKLHHVSTVNLEDLEEDFTIPIQDWFDHVNQELKFRISHNASILGKLESYTHSKESLFMSETEQTPCSYPEHVLIHANYEYGSFLNRHLPTTLEEEMDDDETSSNTILLIHPNIYFSLTTHNIRKMKMEILRQCKTIRVSDSYHAHQMMNQDLKFLLQNAPQLEELDLSALTVEWFEPRQQITSEEMNSSSCQTKLLPKKKVMIQSPFLKQNLELAIHYRNQLVEFMIHCFTLQRVRIAIPFTVLVHCGKFLRESLCHEKLDRYIHLDWVPRNEFYAVVNSESSQPHMLLKRRTR</sequence>
<reference evidence="1 2" key="1">
    <citation type="journal article" date="2019" name="Sci. Rep.">
        <title>Nanopore sequencing improves the draft genome of the human pathogenic amoeba Naegleria fowleri.</title>
        <authorList>
            <person name="Liechti N."/>
            <person name="Schurch N."/>
            <person name="Bruggmann R."/>
            <person name="Wittwer M."/>
        </authorList>
    </citation>
    <scope>NUCLEOTIDE SEQUENCE [LARGE SCALE GENOMIC DNA]</scope>
    <source>
        <strain evidence="1 2">ATCC 30894</strain>
    </source>
</reference>
<accession>A0A6A5BYL6</accession>
<dbReference type="OrthoDB" id="10392825at2759"/>
<dbReference type="AlphaFoldDB" id="A0A6A5BYL6"/>
<dbReference type="VEuPathDB" id="AmoebaDB:NfTy_019950"/>
<keyword evidence="2" id="KW-1185">Reference proteome</keyword>
<evidence type="ECO:0000313" key="1">
    <source>
        <dbReference type="EMBL" id="KAF0982387.1"/>
    </source>
</evidence>
<organism evidence="1 2">
    <name type="scientific">Naegleria fowleri</name>
    <name type="common">Brain eating amoeba</name>
    <dbReference type="NCBI Taxonomy" id="5763"/>
    <lineage>
        <taxon>Eukaryota</taxon>
        <taxon>Discoba</taxon>
        <taxon>Heterolobosea</taxon>
        <taxon>Tetramitia</taxon>
        <taxon>Eutetramitia</taxon>
        <taxon>Vahlkampfiidae</taxon>
        <taxon>Naegleria</taxon>
    </lineage>
</organism>
<dbReference type="Proteomes" id="UP000444721">
    <property type="component" value="Unassembled WGS sequence"/>
</dbReference>
<dbReference type="VEuPathDB" id="AmoebaDB:NF0035300"/>
<dbReference type="EMBL" id="VFQX01000009">
    <property type="protein sequence ID" value="KAF0982387.1"/>
    <property type="molecule type" value="Genomic_DNA"/>
</dbReference>
<dbReference type="OMA" id="IHANYEY"/>
<proteinExistence type="predicted"/>
<dbReference type="GeneID" id="68118532"/>
<gene>
    <name evidence="1" type="ORF">FDP41_011317</name>
</gene>
<name>A0A6A5BYL6_NAEFO</name>
<dbReference type="RefSeq" id="XP_044567100.1">
    <property type="nucleotide sequence ID" value="XM_044701712.1"/>
</dbReference>